<dbReference type="SUPFAM" id="SSF52402">
    <property type="entry name" value="Adenine nucleotide alpha hydrolases-like"/>
    <property type="match status" value="1"/>
</dbReference>
<dbReference type="PRINTS" id="PR01438">
    <property type="entry name" value="UNVRSLSTRESS"/>
</dbReference>
<dbReference type="Proteomes" id="UP000002892">
    <property type="component" value="Chromosome"/>
</dbReference>
<dbReference type="KEGG" id="dai:Desaci_0662"/>
<keyword evidence="2" id="KW-0547">Nucleotide-binding</keyword>
<feature type="domain" description="UspA" evidence="5">
    <location>
        <begin position="1"/>
        <end position="140"/>
    </location>
</feature>
<dbReference type="RefSeq" id="WP_014825735.1">
    <property type="nucleotide sequence ID" value="NC_018068.1"/>
</dbReference>
<evidence type="ECO:0000259" key="5">
    <source>
        <dbReference type="Pfam" id="PF00582"/>
    </source>
</evidence>
<dbReference type="Pfam" id="PF00582">
    <property type="entry name" value="Usp"/>
    <property type="match status" value="1"/>
</dbReference>
<dbReference type="InterPro" id="IPR014729">
    <property type="entry name" value="Rossmann-like_a/b/a_fold"/>
</dbReference>
<dbReference type="GO" id="GO:0005737">
    <property type="term" value="C:cytoplasm"/>
    <property type="evidence" value="ECO:0007669"/>
    <property type="project" value="UniProtKB-SubCell"/>
</dbReference>
<name>I4D1P9_DESAJ</name>
<accession>I4D1P9</accession>
<dbReference type="AlphaFoldDB" id="I4D1P9"/>
<comment type="subcellular location">
    <subcellularLocation>
        <location evidence="4">Cytoplasm</location>
    </subcellularLocation>
</comment>
<sequence>MKKILVATDASGYSRKALLSALELARIFNAVIELLFVMEMPIAYESTVFAYLISPENIEKESENVFENTLRGIDTSGVTVIQKKIVGRRPGEVIIQEAESENIDLIVMGSHGYGAFTGTLLGSVSQYVIHKAKCSVLIAK</sequence>
<dbReference type="eggNOG" id="COG0589">
    <property type="taxonomic scope" value="Bacteria"/>
</dbReference>
<evidence type="ECO:0000256" key="2">
    <source>
        <dbReference type="ARBA" id="ARBA00022741"/>
    </source>
</evidence>
<dbReference type="HOGENOM" id="CLU_049301_11_2_9"/>
<evidence type="ECO:0000313" key="7">
    <source>
        <dbReference type="Proteomes" id="UP000002892"/>
    </source>
</evidence>
<evidence type="ECO:0000256" key="1">
    <source>
        <dbReference type="ARBA" id="ARBA00008791"/>
    </source>
</evidence>
<dbReference type="CDD" id="cd00293">
    <property type="entry name" value="USP-like"/>
    <property type="match status" value="1"/>
</dbReference>
<proteinExistence type="inferred from homology"/>
<reference evidence="6 7" key="1">
    <citation type="journal article" date="2012" name="J. Bacteriol.">
        <title>Complete genome sequences of Desulfosporosinus orientis DSM765T, Desulfosporosinus youngiae DSM17734T, Desulfosporosinus meridiei DSM13257T, and Desulfosporosinus acidiphilus DSM22704T.</title>
        <authorList>
            <person name="Pester M."/>
            <person name="Brambilla E."/>
            <person name="Alazard D."/>
            <person name="Rattei T."/>
            <person name="Weinmaier T."/>
            <person name="Han J."/>
            <person name="Lucas S."/>
            <person name="Lapidus A."/>
            <person name="Cheng J.F."/>
            <person name="Goodwin L."/>
            <person name="Pitluck S."/>
            <person name="Peters L."/>
            <person name="Ovchinnikova G."/>
            <person name="Teshima H."/>
            <person name="Detter J.C."/>
            <person name="Han C.S."/>
            <person name="Tapia R."/>
            <person name="Land M.L."/>
            <person name="Hauser L."/>
            <person name="Kyrpides N.C."/>
            <person name="Ivanova N.N."/>
            <person name="Pagani I."/>
            <person name="Huntmann M."/>
            <person name="Wei C.L."/>
            <person name="Davenport K.W."/>
            <person name="Daligault H."/>
            <person name="Chain P.S."/>
            <person name="Chen A."/>
            <person name="Mavromatis K."/>
            <person name="Markowitz V."/>
            <person name="Szeto E."/>
            <person name="Mikhailova N."/>
            <person name="Pati A."/>
            <person name="Wagner M."/>
            <person name="Woyke T."/>
            <person name="Ollivier B."/>
            <person name="Klenk H.P."/>
            <person name="Spring S."/>
            <person name="Loy A."/>
        </authorList>
    </citation>
    <scope>NUCLEOTIDE SEQUENCE [LARGE SCALE GENOMIC DNA]</scope>
    <source>
        <strain evidence="7">DSM 22704 / JCM 16185 / SJ4</strain>
    </source>
</reference>
<keyword evidence="7" id="KW-1185">Reference proteome</keyword>
<evidence type="ECO:0000256" key="3">
    <source>
        <dbReference type="ARBA" id="ARBA00022840"/>
    </source>
</evidence>
<dbReference type="STRING" id="646529.Desaci_0662"/>
<dbReference type="InterPro" id="IPR006016">
    <property type="entry name" value="UspA"/>
</dbReference>
<evidence type="ECO:0000313" key="6">
    <source>
        <dbReference type="EMBL" id="AFM39723.1"/>
    </source>
</evidence>
<dbReference type="PIRSF" id="PIRSF006276">
    <property type="entry name" value="UspA"/>
    <property type="match status" value="1"/>
</dbReference>
<dbReference type="PANTHER" id="PTHR46268">
    <property type="entry name" value="STRESS RESPONSE PROTEIN NHAX"/>
    <property type="match status" value="1"/>
</dbReference>
<comment type="similarity">
    <text evidence="1 4">Belongs to the universal stress protein A family.</text>
</comment>
<gene>
    <name evidence="6" type="ordered locus">Desaci_0662</name>
</gene>
<keyword evidence="4" id="KW-0963">Cytoplasm</keyword>
<dbReference type="EMBL" id="CP003639">
    <property type="protein sequence ID" value="AFM39723.1"/>
    <property type="molecule type" value="Genomic_DNA"/>
</dbReference>
<dbReference type="GO" id="GO:0005524">
    <property type="term" value="F:ATP binding"/>
    <property type="evidence" value="ECO:0007669"/>
    <property type="project" value="UniProtKB-KW"/>
</dbReference>
<dbReference type="InterPro" id="IPR006015">
    <property type="entry name" value="Universal_stress_UspA"/>
</dbReference>
<organism evidence="6 7">
    <name type="scientific">Desulfosporosinus acidiphilus (strain DSM 22704 / JCM 16185 / SJ4)</name>
    <dbReference type="NCBI Taxonomy" id="646529"/>
    <lineage>
        <taxon>Bacteria</taxon>
        <taxon>Bacillati</taxon>
        <taxon>Bacillota</taxon>
        <taxon>Clostridia</taxon>
        <taxon>Eubacteriales</taxon>
        <taxon>Desulfitobacteriaceae</taxon>
        <taxon>Desulfosporosinus</taxon>
    </lineage>
</organism>
<dbReference type="OrthoDB" id="9794782at2"/>
<protein>
    <recommendedName>
        <fullName evidence="4">Universal stress protein</fullName>
    </recommendedName>
</protein>
<dbReference type="Gene3D" id="3.40.50.620">
    <property type="entry name" value="HUPs"/>
    <property type="match status" value="1"/>
</dbReference>
<dbReference type="PANTHER" id="PTHR46268:SF27">
    <property type="entry name" value="UNIVERSAL STRESS PROTEIN RV2623"/>
    <property type="match status" value="1"/>
</dbReference>
<keyword evidence="3" id="KW-0067">ATP-binding</keyword>
<evidence type="ECO:0000256" key="4">
    <source>
        <dbReference type="PIRNR" id="PIRNR006276"/>
    </source>
</evidence>